<reference evidence="2 3" key="1">
    <citation type="submission" date="2019-11" db="EMBL/GenBank/DDBJ databases">
        <authorList>
            <person name="Holert J."/>
        </authorList>
    </citation>
    <scope>NUCLEOTIDE SEQUENCE [LARGE SCALE GENOMIC DNA]</scope>
    <source>
        <strain evidence="2">BC8_1</strain>
    </source>
</reference>
<feature type="transmembrane region" description="Helical" evidence="1">
    <location>
        <begin position="190"/>
        <end position="207"/>
    </location>
</feature>
<gene>
    <name evidence="2" type="ORF">AELLOGFF_02248</name>
</gene>
<dbReference type="Proteomes" id="UP000430146">
    <property type="component" value="Unassembled WGS sequence"/>
</dbReference>
<feature type="transmembrane region" description="Helical" evidence="1">
    <location>
        <begin position="52"/>
        <end position="72"/>
    </location>
</feature>
<keyword evidence="3" id="KW-1185">Reference proteome</keyword>
<name>A0A5S9RBP6_MYCVN</name>
<dbReference type="AlphaFoldDB" id="A0A5S9RBP6"/>
<proteinExistence type="predicted"/>
<protein>
    <recommendedName>
        <fullName evidence="4">Secreted protein</fullName>
    </recommendedName>
</protein>
<keyword evidence="1" id="KW-1133">Transmembrane helix</keyword>
<evidence type="ECO:0000313" key="2">
    <source>
        <dbReference type="EMBL" id="CAA0137471.1"/>
    </source>
</evidence>
<evidence type="ECO:0000256" key="1">
    <source>
        <dbReference type="SAM" id="Phobius"/>
    </source>
</evidence>
<evidence type="ECO:0008006" key="4">
    <source>
        <dbReference type="Google" id="ProtNLM"/>
    </source>
</evidence>
<keyword evidence="1" id="KW-0472">Membrane</keyword>
<sequence>MSPHPDSTVVDRQSGSPLSAAADNAAAMLVGAVKRYGSGQTASRRNGRLSPVALAVLSGVLVVMTLVGAPAARADGIGSDADVHVAQSLGGRELTVTIRRVGPVLGPLHVDVVTHRGDAPGILQLTASAPGATTSSGQVKLGTPGMYSATLNVDRAGPWELIVDDGHTAARIPFLVPAQVIPPWKKASDYGFFTAGALLIVSLAAALRARRSWVALVPAAGMIVALTVAVTGAMLSVYSSPPPQPGQDLDPTLENIRDPYARVAANSLNPVNYSRPPVNMTVSAGQSTLRLNLTDSSTGRPADDLLIHHGALIHLIVVSPAGTMSHVHPVRVAPGRYEAKFETTERGTYAMTAEIARRGGGVQLLRGSVDGQSPAGPPIAAPPSQGEITATIAPAGSPSTIRARFGDTPDLQPWLGMVGHMMVVGPLPEGPDVGAHALKAPIWSHAHAMVPPAPGAAGGQPDESVARYGPEIDFTYSFALPGRYKVWVQTERDYTILTAPTEVEVREP</sequence>
<dbReference type="EMBL" id="CACSIP010000075">
    <property type="protein sequence ID" value="CAA0137471.1"/>
    <property type="molecule type" value="Genomic_DNA"/>
</dbReference>
<organism evidence="2 3">
    <name type="scientific">Mycolicibacterium vanbaalenii</name>
    <name type="common">Mycobacterium vanbaalenii</name>
    <dbReference type="NCBI Taxonomy" id="110539"/>
    <lineage>
        <taxon>Bacteria</taxon>
        <taxon>Bacillati</taxon>
        <taxon>Actinomycetota</taxon>
        <taxon>Actinomycetes</taxon>
        <taxon>Mycobacteriales</taxon>
        <taxon>Mycobacteriaceae</taxon>
        <taxon>Mycolicibacterium</taxon>
    </lineage>
</organism>
<evidence type="ECO:0000313" key="3">
    <source>
        <dbReference type="Proteomes" id="UP000430146"/>
    </source>
</evidence>
<keyword evidence="1" id="KW-0812">Transmembrane</keyword>
<feature type="transmembrane region" description="Helical" evidence="1">
    <location>
        <begin position="214"/>
        <end position="238"/>
    </location>
</feature>
<accession>A0A5S9RBP6</accession>
<dbReference type="OrthoDB" id="3813056at2"/>